<name>A0A0C2ZCN1_9AGAM</name>
<dbReference type="AlphaFoldDB" id="A0A0C2ZCN1"/>
<protein>
    <submittedName>
        <fullName evidence="1">Uncharacterized protein</fullName>
    </submittedName>
</protein>
<dbReference type="EMBL" id="KN822334">
    <property type="protein sequence ID" value="KIM50757.1"/>
    <property type="molecule type" value="Genomic_DNA"/>
</dbReference>
<keyword evidence="2" id="KW-1185">Reference proteome</keyword>
<proteinExistence type="predicted"/>
<dbReference type="HOGENOM" id="CLU_2980418_0_0_1"/>
<dbReference type="Proteomes" id="UP000053989">
    <property type="component" value="Unassembled WGS sequence"/>
</dbReference>
<gene>
    <name evidence="1" type="ORF">SCLCIDRAFT_1225136</name>
</gene>
<evidence type="ECO:0000313" key="1">
    <source>
        <dbReference type="EMBL" id="KIM50757.1"/>
    </source>
</evidence>
<reference evidence="1 2" key="1">
    <citation type="submission" date="2014-04" db="EMBL/GenBank/DDBJ databases">
        <authorList>
            <consortium name="DOE Joint Genome Institute"/>
            <person name="Kuo A."/>
            <person name="Kohler A."/>
            <person name="Nagy L.G."/>
            <person name="Floudas D."/>
            <person name="Copeland A."/>
            <person name="Barry K.W."/>
            <person name="Cichocki N."/>
            <person name="Veneault-Fourrey C."/>
            <person name="LaButti K."/>
            <person name="Lindquist E.A."/>
            <person name="Lipzen A."/>
            <person name="Lundell T."/>
            <person name="Morin E."/>
            <person name="Murat C."/>
            <person name="Sun H."/>
            <person name="Tunlid A."/>
            <person name="Henrissat B."/>
            <person name="Grigoriev I.V."/>
            <person name="Hibbett D.S."/>
            <person name="Martin F."/>
            <person name="Nordberg H.P."/>
            <person name="Cantor M.N."/>
            <person name="Hua S.X."/>
        </authorList>
    </citation>
    <scope>NUCLEOTIDE SEQUENCE [LARGE SCALE GENOMIC DNA]</scope>
    <source>
        <strain evidence="1 2">Foug A</strain>
    </source>
</reference>
<reference evidence="2" key="2">
    <citation type="submission" date="2015-01" db="EMBL/GenBank/DDBJ databases">
        <title>Evolutionary Origins and Diversification of the Mycorrhizal Mutualists.</title>
        <authorList>
            <consortium name="DOE Joint Genome Institute"/>
            <consortium name="Mycorrhizal Genomics Consortium"/>
            <person name="Kohler A."/>
            <person name="Kuo A."/>
            <person name="Nagy L.G."/>
            <person name="Floudas D."/>
            <person name="Copeland A."/>
            <person name="Barry K.W."/>
            <person name="Cichocki N."/>
            <person name="Veneault-Fourrey C."/>
            <person name="LaButti K."/>
            <person name="Lindquist E.A."/>
            <person name="Lipzen A."/>
            <person name="Lundell T."/>
            <person name="Morin E."/>
            <person name="Murat C."/>
            <person name="Riley R."/>
            <person name="Ohm R."/>
            <person name="Sun H."/>
            <person name="Tunlid A."/>
            <person name="Henrissat B."/>
            <person name="Grigoriev I.V."/>
            <person name="Hibbett D.S."/>
            <person name="Martin F."/>
        </authorList>
    </citation>
    <scope>NUCLEOTIDE SEQUENCE [LARGE SCALE GENOMIC DNA]</scope>
    <source>
        <strain evidence="2">Foug A</strain>
    </source>
</reference>
<accession>A0A0C2ZCN1</accession>
<evidence type="ECO:0000313" key="2">
    <source>
        <dbReference type="Proteomes" id="UP000053989"/>
    </source>
</evidence>
<organism evidence="1 2">
    <name type="scientific">Scleroderma citrinum Foug A</name>
    <dbReference type="NCBI Taxonomy" id="1036808"/>
    <lineage>
        <taxon>Eukaryota</taxon>
        <taxon>Fungi</taxon>
        <taxon>Dikarya</taxon>
        <taxon>Basidiomycota</taxon>
        <taxon>Agaricomycotina</taxon>
        <taxon>Agaricomycetes</taxon>
        <taxon>Agaricomycetidae</taxon>
        <taxon>Boletales</taxon>
        <taxon>Sclerodermatineae</taxon>
        <taxon>Sclerodermataceae</taxon>
        <taxon>Scleroderma</taxon>
    </lineage>
</organism>
<sequence length="58" mass="6640">MKHTAMEIPYVTRWRDYMAALTRSQNNTNYRVRLHVCDVLGWQRVDGTNGAAVGATSR</sequence>
<dbReference type="InParanoid" id="A0A0C2ZCN1"/>